<dbReference type="EMBL" id="AWUE01021230">
    <property type="protein sequence ID" value="OMO62941.1"/>
    <property type="molecule type" value="Genomic_DNA"/>
</dbReference>
<proteinExistence type="predicted"/>
<accession>A0A1R3GY46</accession>
<protein>
    <submittedName>
        <fullName evidence="2">Uncharacterized protein</fullName>
    </submittedName>
</protein>
<feature type="compositionally biased region" description="Low complexity" evidence="1">
    <location>
        <begin position="165"/>
        <end position="176"/>
    </location>
</feature>
<feature type="compositionally biased region" description="Basic and acidic residues" evidence="1">
    <location>
        <begin position="370"/>
        <end position="379"/>
    </location>
</feature>
<evidence type="ECO:0000313" key="2">
    <source>
        <dbReference type="EMBL" id="OMO62941.1"/>
    </source>
</evidence>
<dbReference type="Proteomes" id="UP000187203">
    <property type="component" value="Unassembled WGS sequence"/>
</dbReference>
<dbReference type="AlphaFoldDB" id="A0A1R3GY46"/>
<name>A0A1R3GY46_9ROSI</name>
<evidence type="ECO:0000256" key="1">
    <source>
        <dbReference type="SAM" id="MobiDB-lite"/>
    </source>
</evidence>
<sequence>MDSSDSENEITSIEARQSQLQAIHDRRILRIPFQRTELEPYRAHWRRSLYKRVYKLYTTCGIIGHKRGYCPYQCAEVEDMINQQIREAITRVDCPSVTVPTLNQFVAEMKAYSRRRSIRNATFYYFRDWDDNAETSQQGGAQRGNGGVQEKPPPNTYQQNHPDEPNQTTPETPNLNTNLIQIPVTSDNTLITLTTNTPSELNLASQNGTIDINLNTIPIPEPLNNLIYDINPSDLMVNSPIPNTVPDPNLIIQNIEPALNPNDPLFLDPHDQIITLNNLEPSPDVFIPDSSILKSPLNMELVPIVDLDTLETNPIEDGNEITQNHSTIVEALANLGNEVEPPNLCQTNEEDFSALFLNDEHVEPPANEMEGEKVSTRESSKRKRNESVDESQDSEEGRQIRRKLQLLDVNDVETQTERVWLAGQNQTPQGPSS</sequence>
<keyword evidence="3" id="KW-1185">Reference proteome</keyword>
<comment type="caution">
    <text evidence="2">The sequence shown here is derived from an EMBL/GenBank/DDBJ whole genome shotgun (WGS) entry which is preliminary data.</text>
</comment>
<feature type="region of interest" description="Disordered" evidence="1">
    <location>
        <begin position="134"/>
        <end position="176"/>
    </location>
</feature>
<feature type="region of interest" description="Disordered" evidence="1">
    <location>
        <begin position="362"/>
        <end position="402"/>
    </location>
</feature>
<organism evidence="2 3">
    <name type="scientific">Corchorus olitorius</name>
    <dbReference type="NCBI Taxonomy" id="93759"/>
    <lineage>
        <taxon>Eukaryota</taxon>
        <taxon>Viridiplantae</taxon>
        <taxon>Streptophyta</taxon>
        <taxon>Embryophyta</taxon>
        <taxon>Tracheophyta</taxon>
        <taxon>Spermatophyta</taxon>
        <taxon>Magnoliopsida</taxon>
        <taxon>eudicotyledons</taxon>
        <taxon>Gunneridae</taxon>
        <taxon>Pentapetalae</taxon>
        <taxon>rosids</taxon>
        <taxon>malvids</taxon>
        <taxon>Malvales</taxon>
        <taxon>Malvaceae</taxon>
        <taxon>Grewioideae</taxon>
        <taxon>Apeibeae</taxon>
        <taxon>Corchorus</taxon>
    </lineage>
</organism>
<gene>
    <name evidence="2" type="ORF">COLO4_32803</name>
</gene>
<evidence type="ECO:0000313" key="3">
    <source>
        <dbReference type="Proteomes" id="UP000187203"/>
    </source>
</evidence>
<reference evidence="3" key="1">
    <citation type="submission" date="2013-09" db="EMBL/GenBank/DDBJ databases">
        <title>Corchorus olitorius genome sequencing.</title>
        <authorList>
            <person name="Alam M."/>
            <person name="Haque M.S."/>
            <person name="Islam M.S."/>
            <person name="Emdad E.M."/>
            <person name="Islam M.M."/>
            <person name="Ahmed B."/>
            <person name="Halim A."/>
            <person name="Hossen Q.M.M."/>
            <person name="Hossain M.Z."/>
            <person name="Ahmed R."/>
            <person name="Khan M.M."/>
            <person name="Islam R."/>
            <person name="Rashid M.M."/>
            <person name="Khan S.A."/>
            <person name="Rahman M.S."/>
            <person name="Alam M."/>
            <person name="Yahiya A.S."/>
            <person name="Khan M.S."/>
            <person name="Azam M.S."/>
            <person name="Haque T."/>
            <person name="Lashkar M.Z.H."/>
            <person name="Akhand A.I."/>
            <person name="Morshed G."/>
            <person name="Roy S."/>
            <person name="Uddin K.S."/>
            <person name="Rabeya T."/>
            <person name="Hossain A.S."/>
            <person name="Chowdhury A."/>
            <person name="Snigdha A.R."/>
            <person name="Mortoza M.S."/>
            <person name="Matin S.A."/>
            <person name="Hoque S.M.E."/>
            <person name="Islam M.K."/>
            <person name="Roy D.K."/>
            <person name="Haider R."/>
            <person name="Moosa M.M."/>
            <person name="Elias S.M."/>
            <person name="Hasan A.M."/>
            <person name="Jahan S."/>
            <person name="Shafiuddin M."/>
            <person name="Mahmood N."/>
            <person name="Shommy N.S."/>
        </authorList>
    </citation>
    <scope>NUCLEOTIDE SEQUENCE [LARGE SCALE GENOMIC DNA]</scope>
    <source>
        <strain evidence="3">cv. O-4</strain>
    </source>
</reference>